<evidence type="ECO:0000256" key="2">
    <source>
        <dbReference type="ARBA" id="ARBA00022475"/>
    </source>
</evidence>
<evidence type="ECO:0000256" key="8">
    <source>
        <dbReference type="SAM" id="Phobius"/>
    </source>
</evidence>
<evidence type="ECO:0000313" key="11">
    <source>
        <dbReference type="Proteomes" id="UP000187735"/>
    </source>
</evidence>
<reference evidence="10 11" key="1">
    <citation type="journal article" date="2016" name="Front. Microbiol.">
        <title>Fuerstia marisgermanicae gen. nov., sp. nov., an Unusual Member of the Phylum Planctomycetes from the German Wadden Sea.</title>
        <authorList>
            <person name="Kohn T."/>
            <person name="Heuer A."/>
            <person name="Jogler M."/>
            <person name="Vollmers J."/>
            <person name="Boedeker C."/>
            <person name="Bunk B."/>
            <person name="Rast P."/>
            <person name="Borchert D."/>
            <person name="Glockner I."/>
            <person name="Freese H.M."/>
            <person name="Klenk H.P."/>
            <person name="Overmann J."/>
            <person name="Kaster A.K."/>
            <person name="Rohde M."/>
            <person name="Wiegand S."/>
            <person name="Jogler C."/>
        </authorList>
    </citation>
    <scope>NUCLEOTIDE SEQUENCE [LARGE SCALE GENOMIC DNA]</scope>
    <source>
        <strain evidence="10 11">NH11</strain>
    </source>
</reference>
<dbReference type="AlphaFoldDB" id="A0A1P8WD32"/>
<keyword evidence="10" id="KW-0067">ATP-binding</keyword>
<dbReference type="InterPro" id="IPR050250">
    <property type="entry name" value="Macrolide_Exporter_MacB"/>
</dbReference>
<keyword evidence="10" id="KW-0547">Nucleotide-binding</keyword>
<feature type="transmembrane region" description="Helical" evidence="8">
    <location>
        <begin position="319"/>
        <end position="342"/>
    </location>
</feature>
<keyword evidence="5 8" id="KW-0472">Membrane</keyword>
<evidence type="ECO:0000259" key="9">
    <source>
        <dbReference type="Pfam" id="PF02687"/>
    </source>
</evidence>
<keyword evidence="4 8" id="KW-1133">Transmembrane helix</keyword>
<dbReference type="GO" id="GO:0005886">
    <property type="term" value="C:plasma membrane"/>
    <property type="evidence" value="ECO:0007669"/>
    <property type="project" value="UniProtKB-SubCell"/>
</dbReference>
<dbReference type="EC" id="3.6.3.-" evidence="10"/>
<organism evidence="10 11">
    <name type="scientific">Fuerstiella marisgermanici</name>
    <dbReference type="NCBI Taxonomy" id="1891926"/>
    <lineage>
        <taxon>Bacteria</taxon>
        <taxon>Pseudomonadati</taxon>
        <taxon>Planctomycetota</taxon>
        <taxon>Planctomycetia</taxon>
        <taxon>Planctomycetales</taxon>
        <taxon>Planctomycetaceae</taxon>
        <taxon>Fuerstiella</taxon>
    </lineage>
</organism>
<keyword evidence="11" id="KW-1185">Reference proteome</keyword>
<protein>
    <submittedName>
        <fullName evidence="10">Macrolide export ATP-binding/permease protein MacB</fullName>
        <ecNumber evidence="10">3.6.3.-</ecNumber>
    </submittedName>
</protein>
<sequence>MTIWRLTLQEIRHRKLGFLLAVLTVAAATACLVGARTLLRVNSVVSAELYEAQEEKLQQSLDEKRERVHQAGAELQDAMRKQMLGLGFNILILPEDQSRSELLLNGMTATMPESYVDKLAQSKIVTVNHLLPSVTKRITWPERDKEVILIGTRGEVPIQHRGLKKELLEEVAEGKMVIGYSIQKDLNLKVGDTVKFMEQDFTISEAHAERGSTDDVTVWINLKQAQELLGMQNLINAILALECDCVGDRISAVREEISAILPGTQVIEKYSQALTRAEARAKAKEVAEVALAHEEATGAAMLQEQASNRAALQNRQSEFAAVLVPLVLAASAIVIFLLALVNAKQRSEEIGILRAIGLKARQIIIVFLSKALIIGVLGGLLGVALGFWVGYSLPQTSGIDIQVSQLFDSGRLKTTLLGAPLLALLLSSLASWIPALLAASKDPAIILQGE</sequence>
<evidence type="ECO:0000256" key="1">
    <source>
        <dbReference type="ARBA" id="ARBA00004651"/>
    </source>
</evidence>
<dbReference type="KEGG" id="fmr:Fuma_01553"/>
<dbReference type="RefSeq" id="WP_077023630.1">
    <property type="nucleotide sequence ID" value="NZ_CP017641.1"/>
</dbReference>
<keyword evidence="2" id="KW-1003">Cell membrane</keyword>
<comment type="subcellular location">
    <subcellularLocation>
        <location evidence="1">Cell membrane</location>
        <topology evidence="1">Multi-pass membrane protein</topology>
    </subcellularLocation>
</comment>
<gene>
    <name evidence="10" type="primary">macB_3</name>
    <name evidence="10" type="ORF">Fuma_01553</name>
</gene>
<dbReference type="PANTHER" id="PTHR30572:SF4">
    <property type="entry name" value="ABC TRANSPORTER PERMEASE YTRF"/>
    <property type="match status" value="1"/>
</dbReference>
<evidence type="ECO:0000313" key="10">
    <source>
        <dbReference type="EMBL" id="APZ91952.1"/>
    </source>
</evidence>
<dbReference type="GO" id="GO:0016787">
    <property type="term" value="F:hydrolase activity"/>
    <property type="evidence" value="ECO:0007669"/>
    <property type="project" value="UniProtKB-KW"/>
</dbReference>
<dbReference type="Proteomes" id="UP000187735">
    <property type="component" value="Chromosome"/>
</dbReference>
<feature type="transmembrane region" description="Helical" evidence="8">
    <location>
        <begin position="363"/>
        <end position="389"/>
    </location>
</feature>
<dbReference type="InterPro" id="IPR003838">
    <property type="entry name" value="ABC3_permease_C"/>
</dbReference>
<comment type="similarity">
    <text evidence="6">Belongs to the ABC-4 integral membrane protein family.</text>
</comment>
<dbReference type="EMBL" id="CP017641">
    <property type="protein sequence ID" value="APZ91952.1"/>
    <property type="molecule type" value="Genomic_DNA"/>
</dbReference>
<accession>A0A1P8WD32</accession>
<name>A0A1P8WD32_9PLAN</name>
<evidence type="ECO:0000256" key="3">
    <source>
        <dbReference type="ARBA" id="ARBA00022692"/>
    </source>
</evidence>
<evidence type="ECO:0000256" key="6">
    <source>
        <dbReference type="ARBA" id="ARBA00038076"/>
    </source>
</evidence>
<evidence type="ECO:0000256" key="4">
    <source>
        <dbReference type="ARBA" id="ARBA00022989"/>
    </source>
</evidence>
<dbReference type="PANTHER" id="PTHR30572">
    <property type="entry name" value="MEMBRANE COMPONENT OF TRANSPORTER-RELATED"/>
    <property type="match status" value="1"/>
</dbReference>
<evidence type="ECO:0000256" key="7">
    <source>
        <dbReference type="SAM" id="Coils"/>
    </source>
</evidence>
<feature type="domain" description="ABC3 transporter permease C-terminal" evidence="9">
    <location>
        <begin position="326"/>
        <end position="443"/>
    </location>
</feature>
<dbReference type="GO" id="GO:0022857">
    <property type="term" value="F:transmembrane transporter activity"/>
    <property type="evidence" value="ECO:0007669"/>
    <property type="project" value="TreeGrafter"/>
</dbReference>
<feature type="coiled-coil region" evidence="7">
    <location>
        <begin position="47"/>
        <end position="81"/>
    </location>
</feature>
<dbReference type="Pfam" id="PF02687">
    <property type="entry name" value="FtsX"/>
    <property type="match status" value="1"/>
</dbReference>
<feature type="transmembrane region" description="Helical" evidence="8">
    <location>
        <begin position="416"/>
        <end position="439"/>
    </location>
</feature>
<dbReference type="PROSITE" id="PS51257">
    <property type="entry name" value="PROKAR_LIPOPROTEIN"/>
    <property type="match status" value="1"/>
</dbReference>
<keyword evidence="3 8" id="KW-0812">Transmembrane</keyword>
<evidence type="ECO:0000256" key="5">
    <source>
        <dbReference type="ARBA" id="ARBA00023136"/>
    </source>
</evidence>
<proteinExistence type="inferred from homology"/>
<keyword evidence="10" id="KW-0378">Hydrolase</keyword>
<dbReference type="OrthoDB" id="274210at2"/>
<keyword evidence="7" id="KW-0175">Coiled coil</keyword>
<dbReference type="STRING" id="1891926.Fuma_01553"/>
<dbReference type="GO" id="GO:0005524">
    <property type="term" value="F:ATP binding"/>
    <property type="evidence" value="ECO:0007669"/>
    <property type="project" value="UniProtKB-KW"/>
</dbReference>